<keyword evidence="3 6" id="KW-1133">Transmembrane helix</keyword>
<comment type="subcellular location">
    <subcellularLocation>
        <location evidence="1">Membrane</location>
        <topology evidence="1">Multi-pass membrane protein</topology>
    </subcellularLocation>
</comment>
<evidence type="ECO:0000313" key="9">
    <source>
        <dbReference type="Proteomes" id="UP000305067"/>
    </source>
</evidence>
<dbReference type="EMBL" id="ML178818">
    <property type="protein sequence ID" value="TFL04803.1"/>
    <property type="molecule type" value="Genomic_DNA"/>
</dbReference>
<dbReference type="InterPro" id="IPR037185">
    <property type="entry name" value="EmrE-like"/>
</dbReference>
<evidence type="ECO:0000313" key="8">
    <source>
        <dbReference type="EMBL" id="TFL04803.1"/>
    </source>
</evidence>
<feature type="transmembrane region" description="Helical" evidence="6">
    <location>
        <begin position="231"/>
        <end position="250"/>
    </location>
</feature>
<feature type="transmembrane region" description="Helical" evidence="6">
    <location>
        <begin position="271"/>
        <end position="293"/>
    </location>
</feature>
<dbReference type="InterPro" id="IPR004853">
    <property type="entry name" value="Sugar_P_trans_dom"/>
</dbReference>
<proteinExistence type="predicted"/>
<evidence type="ECO:0000256" key="5">
    <source>
        <dbReference type="SAM" id="MobiDB-lite"/>
    </source>
</evidence>
<feature type="transmembrane region" description="Helical" evidence="6">
    <location>
        <begin position="74"/>
        <end position="99"/>
    </location>
</feature>
<dbReference type="SUPFAM" id="SSF103481">
    <property type="entry name" value="Multidrug resistance efflux transporter EmrE"/>
    <property type="match status" value="1"/>
</dbReference>
<feature type="region of interest" description="Disordered" evidence="5">
    <location>
        <begin position="1"/>
        <end position="26"/>
    </location>
</feature>
<dbReference type="PANTHER" id="PTHR11132">
    <property type="entry name" value="SOLUTE CARRIER FAMILY 35"/>
    <property type="match status" value="1"/>
</dbReference>
<dbReference type="AlphaFoldDB" id="A0A5C3QS63"/>
<evidence type="ECO:0000256" key="4">
    <source>
        <dbReference type="ARBA" id="ARBA00023136"/>
    </source>
</evidence>
<evidence type="ECO:0000256" key="3">
    <source>
        <dbReference type="ARBA" id="ARBA00022989"/>
    </source>
</evidence>
<dbReference type="OrthoDB" id="18894at2759"/>
<feature type="transmembrane region" description="Helical" evidence="6">
    <location>
        <begin position="324"/>
        <end position="344"/>
    </location>
</feature>
<dbReference type="GO" id="GO:0016020">
    <property type="term" value="C:membrane"/>
    <property type="evidence" value="ECO:0007669"/>
    <property type="project" value="UniProtKB-SubCell"/>
</dbReference>
<feature type="transmembrane region" description="Helical" evidence="6">
    <location>
        <begin position="192"/>
        <end position="211"/>
    </location>
</feature>
<reference evidence="8 9" key="1">
    <citation type="journal article" date="2019" name="Nat. Ecol. Evol.">
        <title>Megaphylogeny resolves global patterns of mushroom evolution.</title>
        <authorList>
            <person name="Varga T."/>
            <person name="Krizsan K."/>
            <person name="Foldi C."/>
            <person name="Dima B."/>
            <person name="Sanchez-Garcia M."/>
            <person name="Sanchez-Ramirez S."/>
            <person name="Szollosi G.J."/>
            <person name="Szarkandi J.G."/>
            <person name="Papp V."/>
            <person name="Albert L."/>
            <person name="Andreopoulos W."/>
            <person name="Angelini C."/>
            <person name="Antonin V."/>
            <person name="Barry K.W."/>
            <person name="Bougher N.L."/>
            <person name="Buchanan P."/>
            <person name="Buyck B."/>
            <person name="Bense V."/>
            <person name="Catcheside P."/>
            <person name="Chovatia M."/>
            <person name="Cooper J."/>
            <person name="Damon W."/>
            <person name="Desjardin D."/>
            <person name="Finy P."/>
            <person name="Geml J."/>
            <person name="Haridas S."/>
            <person name="Hughes K."/>
            <person name="Justo A."/>
            <person name="Karasinski D."/>
            <person name="Kautmanova I."/>
            <person name="Kiss B."/>
            <person name="Kocsube S."/>
            <person name="Kotiranta H."/>
            <person name="LaButti K.M."/>
            <person name="Lechner B.E."/>
            <person name="Liimatainen K."/>
            <person name="Lipzen A."/>
            <person name="Lukacs Z."/>
            <person name="Mihaltcheva S."/>
            <person name="Morgado L.N."/>
            <person name="Niskanen T."/>
            <person name="Noordeloos M.E."/>
            <person name="Ohm R.A."/>
            <person name="Ortiz-Santana B."/>
            <person name="Ovrebo C."/>
            <person name="Racz N."/>
            <person name="Riley R."/>
            <person name="Savchenko A."/>
            <person name="Shiryaev A."/>
            <person name="Soop K."/>
            <person name="Spirin V."/>
            <person name="Szebenyi C."/>
            <person name="Tomsovsky M."/>
            <person name="Tulloss R.E."/>
            <person name="Uehling J."/>
            <person name="Grigoriev I.V."/>
            <person name="Vagvolgyi C."/>
            <person name="Papp T."/>
            <person name="Martin F.M."/>
            <person name="Miettinen O."/>
            <person name="Hibbett D.S."/>
            <person name="Nagy L.G."/>
        </authorList>
    </citation>
    <scope>NUCLEOTIDE SEQUENCE [LARGE SCALE GENOMIC DNA]</scope>
    <source>
        <strain evidence="8 9">CBS 309.79</strain>
    </source>
</reference>
<keyword evidence="9" id="KW-1185">Reference proteome</keyword>
<keyword evidence="4 6" id="KW-0472">Membrane</keyword>
<feature type="domain" description="Sugar phosphate transporter" evidence="7">
    <location>
        <begin position="46"/>
        <end position="342"/>
    </location>
</feature>
<dbReference type="STRING" id="1884261.A0A5C3QS63"/>
<evidence type="ECO:0000256" key="1">
    <source>
        <dbReference type="ARBA" id="ARBA00004141"/>
    </source>
</evidence>
<name>A0A5C3QS63_9AGAR</name>
<evidence type="ECO:0000256" key="2">
    <source>
        <dbReference type="ARBA" id="ARBA00022692"/>
    </source>
</evidence>
<dbReference type="Proteomes" id="UP000305067">
    <property type="component" value="Unassembled WGS sequence"/>
</dbReference>
<sequence>MYGRLAERDDQIDEEQPLGGTQQQNVHIASTEEKKRLWRKNALINALFIAAWFTFSTIISVYNKWMFSKEHYDFPYPLFVTTVHMFIQFILAALLRFLWPRKFRPKQSPTTRDYATKVTPTAATTSLDIGLSNLSLRAITLSFYTMCKSSSLIFVLLFAFAFRLETFSWRLIGVISIIFVGVILMVATQTQFVLSGFIMVISASALGGLRWSLTNLLMKDKKMGLDSPASTIYWLSPVMGLTLGVISLIVDGWLNVFRTSFFDGVWTSVKTMLFLAAPGAIAFCMVLSEFYIIQRTGVIPMSIAGIFKEVSTISISAWVFGDELTPLNIVGVAITVSGIMLFTYHKYQKSINSTVALDAHGNPVIDDQQDLSHELAEREWLNPGQDDADQGDSNSVVFSADDGEDGVFYGDADATEVGSIRSHKVV</sequence>
<evidence type="ECO:0000259" key="7">
    <source>
        <dbReference type="Pfam" id="PF03151"/>
    </source>
</evidence>
<feature type="transmembrane region" description="Helical" evidence="6">
    <location>
        <begin position="167"/>
        <end position="187"/>
    </location>
</feature>
<gene>
    <name evidence="8" type="ORF">BDV98DRAFT_611168</name>
</gene>
<feature type="transmembrane region" description="Helical" evidence="6">
    <location>
        <begin position="42"/>
        <end position="62"/>
    </location>
</feature>
<keyword evidence="2 6" id="KW-0812">Transmembrane</keyword>
<protein>
    <submittedName>
        <fullName evidence="8">Triose-phosphate transporter family-domain-containing protein</fullName>
    </submittedName>
</protein>
<organism evidence="8 9">
    <name type="scientific">Pterulicium gracile</name>
    <dbReference type="NCBI Taxonomy" id="1884261"/>
    <lineage>
        <taxon>Eukaryota</taxon>
        <taxon>Fungi</taxon>
        <taxon>Dikarya</taxon>
        <taxon>Basidiomycota</taxon>
        <taxon>Agaricomycotina</taxon>
        <taxon>Agaricomycetes</taxon>
        <taxon>Agaricomycetidae</taxon>
        <taxon>Agaricales</taxon>
        <taxon>Pleurotineae</taxon>
        <taxon>Pterulaceae</taxon>
        <taxon>Pterulicium</taxon>
    </lineage>
</organism>
<dbReference type="Pfam" id="PF03151">
    <property type="entry name" value="TPT"/>
    <property type="match status" value="1"/>
</dbReference>
<dbReference type="InterPro" id="IPR050186">
    <property type="entry name" value="TPT_transporter"/>
</dbReference>
<evidence type="ECO:0000256" key="6">
    <source>
        <dbReference type="SAM" id="Phobius"/>
    </source>
</evidence>
<accession>A0A5C3QS63</accession>